<reference evidence="2 3" key="1">
    <citation type="submission" date="2020-07" db="EMBL/GenBank/DDBJ databases">
        <title>Comparative genomics of pyrophilous fungi reveals a link between fire events and developmental genes.</title>
        <authorList>
            <consortium name="DOE Joint Genome Institute"/>
            <person name="Steindorff A.S."/>
            <person name="Carver A."/>
            <person name="Calhoun S."/>
            <person name="Stillman K."/>
            <person name="Liu H."/>
            <person name="Lipzen A."/>
            <person name="Pangilinan J."/>
            <person name="Labutti K."/>
            <person name="Bruns T.D."/>
            <person name="Grigoriev I.V."/>
        </authorList>
    </citation>
    <scope>NUCLEOTIDE SEQUENCE [LARGE SCALE GENOMIC DNA]</scope>
    <source>
        <strain evidence="2 3">CBS 144469</strain>
    </source>
</reference>
<keyword evidence="3" id="KW-1185">Reference proteome</keyword>
<proteinExistence type="predicted"/>
<feature type="region of interest" description="Disordered" evidence="1">
    <location>
        <begin position="322"/>
        <end position="341"/>
    </location>
</feature>
<dbReference type="OrthoDB" id="67700at2759"/>
<gene>
    <name evidence="2" type="ORF">DFP72DRAFT_847981</name>
</gene>
<dbReference type="EMBL" id="JACGCI010000032">
    <property type="protein sequence ID" value="KAF6755024.1"/>
    <property type="molecule type" value="Genomic_DNA"/>
</dbReference>
<accession>A0A8H6HYY3</accession>
<sequence>MQCEHLVVPHPNLTKDMRSGTSNQKVVVLELIIWDKNTLKKSLSRLTTGSGEGRHPSPIRLGRSQQQAPPHPFSLDLLSTKSNTIVTGSVQLKLGFVASPNCNEIMRWEAVYWELSKRSRPSLVSAPATEGVGTVRSNQAGPDLLDDDGGLSSSDSETEDELDEDEDNFVDALETEEPKDALTPSRSNSQNISTSPGPIRLLVHLHTPVHQAPSPRPDSPGEEDKRSHPEDEVPETPFEQVSHVVVLVYMPNPTSKAFPDEKKVKIRPVPEGSRIDRGTCCPGQLQKSATQAEVDVEDARNPFEDVEATAENEEVAFNVDNRQPTVESVRTSKNSFSSASAERSRYSGDVEAAEGLARMSEMEETPTAMKRAWRNMSIIPPMPIHEVVTSTSEYSTSSARIVSGASMITLLPLSVSTPRAVPSPTPPPKELLPLLNLPPSHLSPHQRRVRSLHSKIETGSVDGLVGSRVEKDLEKRARLLEANDEAKQLRKKAFQFEGSNDIVGIVMLEIQRADDLPRLSNINKPTPPRTVPIYQSL</sequence>
<name>A0A8H6HYY3_9AGAR</name>
<organism evidence="2 3">
    <name type="scientific">Ephemerocybe angulata</name>
    <dbReference type="NCBI Taxonomy" id="980116"/>
    <lineage>
        <taxon>Eukaryota</taxon>
        <taxon>Fungi</taxon>
        <taxon>Dikarya</taxon>
        <taxon>Basidiomycota</taxon>
        <taxon>Agaricomycotina</taxon>
        <taxon>Agaricomycetes</taxon>
        <taxon>Agaricomycetidae</taxon>
        <taxon>Agaricales</taxon>
        <taxon>Agaricineae</taxon>
        <taxon>Psathyrellaceae</taxon>
        <taxon>Ephemerocybe</taxon>
    </lineage>
</organism>
<feature type="region of interest" description="Disordered" evidence="1">
    <location>
        <begin position="45"/>
        <end position="71"/>
    </location>
</feature>
<feature type="compositionally biased region" description="Polar residues" evidence="1">
    <location>
        <begin position="184"/>
        <end position="196"/>
    </location>
</feature>
<feature type="region of interest" description="Disordered" evidence="1">
    <location>
        <begin position="271"/>
        <end position="295"/>
    </location>
</feature>
<feature type="region of interest" description="Disordered" evidence="1">
    <location>
        <begin position="209"/>
        <end position="238"/>
    </location>
</feature>
<feature type="region of interest" description="Disordered" evidence="1">
    <location>
        <begin position="123"/>
        <end position="197"/>
    </location>
</feature>
<evidence type="ECO:0000313" key="2">
    <source>
        <dbReference type="EMBL" id="KAF6755024.1"/>
    </source>
</evidence>
<comment type="caution">
    <text evidence="2">The sequence shown here is derived from an EMBL/GenBank/DDBJ whole genome shotgun (WGS) entry which is preliminary data.</text>
</comment>
<dbReference type="AlphaFoldDB" id="A0A8H6HYY3"/>
<feature type="compositionally biased region" description="Basic and acidic residues" evidence="1">
    <location>
        <begin position="222"/>
        <end position="231"/>
    </location>
</feature>
<feature type="compositionally biased region" description="Acidic residues" evidence="1">
    <location>
        <begin position="156"/>
        <end position="177"/>
    </location>
</feature>
<evidence type="ECO:0000313" key="3">
    <source>
        <dbReference type="Proteomes" id="UP000521943"/>
    </source>
</evidence>
<protein>
    <submittedName>
        <fullName evidence="2">Uncharacterized protein</fullName>
    </submittedName>
</protein>
<evidence type="ECO:0000256" key="1">
    <source>
        <dbReference type="SAM" id="MobiDB-lite"/>
    </source>
</evidence>
<dbReference type="Proteomes" id="UP000521943">
    <property type="component" value="Unassembled WGS sequence"/>
</dbReference>